<dbReference type="PROSITE" id="PS50067">
    <property type="entry name" value="KINESIN_MOTOR_2"/>
    <property type="match status" value="1"/>
</dbReference>
<evidence type="ECO:0000313" key="5">
    <source>
        <dbReference type="Proteomes" id="UP001190700"/>
    </source>
</evidence>
<evidence type="ECO:0000313" key="4">
    <source>
        <dbReference type="EMBL" id="KAK3259422.1"/>
    </source>
</evidence>
<dbReference type="Gene3D" id="3.40.850.10">
    <property type="entry name" value="Kinesin motor domain"/>
    <property type="match status" value="1"/>
</dbReference>
<sequence length="310" mass="34601">RNMRLEEYEGGGWGLQGGTAEMAAQNAALKELLATREEHLSAQTKEMTDLHSCEQRKKKELKLWVKEKLGTAQQELAGIRHDLMNDVKAEAEALLTAVPLMAAAAASQFEQYVAAGKFVMMDDLLKRYKKECRMRKDLYNQLMELKGNIRVFCRVRPLSPNELAAADKDSKSAEEANVVRVPEDHPDEITLIGRLAVRHYEYDRVFTSTSTQDQVFEAVEPLVLSVLDGFHMCIFAYGQTGSGKTHTMTGSAHDPGVNLRSLRSLFRIADERREFCKVEITASALEIYNESISDLLCPEVQAAGGLGGFQ</sequence>
<dbReference type="GO" id="GO:0003777">
    <property type="term" value="F:microtubule motor activity"/>
    <property type="evidence" value="ECO:0007669"/>
    <property type="project" value="InterPro"/>
</dbReference>
<evidence type="ECO:0000256" key="2">
    <source>
        <dbReference type="PROSITE-ProRule" id="PRU00283"/>
    </source>
</evidence>
<feature type="domain" description="Kinesin motor" evidence="3">
    <location>
        <begin position="148"/>
        <end position="310"/>
    </location>
</feature>
<keyword evidence="2" id="KW-0067">ATP-binding</keyword>
<dbReference type="Proteomes" id="UP001190700">
    <property type="component" value="Unassembled WGS sequence"/>
</dbReference>
<keyword evidence="1 2" id="KW-0505">Motor protein</keyword>
<organism evidence="4 5">
    <name type="scientific">Cymbomonas tetramitiformis</name>
    <dbReference type="NCBI Taxonomy" id="36881"/>
    <lineage>
        <taxon>Eukaryota</taxon>
        <taxon>Viridiplantae</taxon>
        <taxon>Chlorophyta</taxon>
        <taxon>Pyramimonadophyceae</taxon>
        <taxon>Pyramimonadales</taxon>
        <taxon>Pyramimonadaceae</taxon>
        <taxon>Cymbomonas</taxon>
    </lineage>
</organism>
<evidence type="ECO:0000259" key="3">
    <source>
        <dbReference type="PROSITE" id="PS50067"/>
    </source>
</evidence>
<keyword evidence="5" id="KW-1185">Reference proteome</keyword>
<dbReference type="GO" id="GO:0007018">
    <property type="term" value="P:microtubule-based movement"/>
    <property type="evidence" value="ECO:0007669"/>
    <property type="project" value="InterPro"/>
</dbReference>
<dbReference type="InterPro" id="IPR001752">
    <property type="entry name" value="Kinesin_motor_dom"/>
</dbReference>
<dbReference type="GO" id="GO:0015630">
    <property type="term" value="C:microtubule cytoskeleton"/>
    <property type="evidence" value="ECO:0007669"/>
    <property type="project" value="TreeGrafter"/>
</dbReference>
<dbReference type="Pfam" id="PF16796">
    <property type="entry name" value="Microtub_bd"/>
    <property type="match status" value="1"/>
</dbReference>
<accession>A0AAE0FGX6</accession>
<feature type="non-terminal residue" evidence="4">
    <location>
        <position position="1"/>
    </location>
</feature>
<dbReference type="InterPro" id="IPR031852">
    <property type="entry name" value="Vik1/Cik1_MT-bd"/>
</dbReference>
<dbReference type="InterPro" id="IPR027640">
    <property type="entry name" value="Kinesin-like_fam"/>
</dbReference>
<reference evidence="4 5" key="1">
    <citation type="journal article" date="2015" name="Genome Biol. Evol.">
        <title>Comparative Genomics of a Bacterivorous Green Alga Reveals Evolutionary Causalities and Consequences of Phago-Mixotrophic Mode of Nutrition.</title>
        <authorList>
            <person name="Burns J.A."/>
            <person name="Paasch A."/>
            <person name="Narechania A."/>
            <person name="Kim E."/>
        </authorList>
    </citation>
    <scope>NUCLEOTIDE SEQUENCE [LARGE SCALE GENOMIC DNA]</scope>
    <source>
        <strain evidence="4 5">PLY_AMNH</strain>
    </source>
</reference>
<protein>
    <recommendedName>
        <fullName evidence="3">Kinesin motor domain-containing protein</fullName>
    </recommendedName>
</protein>
<evidence type="ECO:0000256" key="1">
    <source>
        <dbReference type="ARBA" id="ARBA00023175"/>
    </source>
</evidence>
<dbReference type="EMBL" id="LGRX02018755">
    <property type="protein sequence ID" value="KAK3259422.1"/>
    <property type="molecule type" value="Genomic_DNA"/>
</dbReference>
<dbReference type="GO" id="GO:0005524">
    <property type="term" value="F:ATP binding"/>
    <property type="evidence" value="ECO:0007669"/>
    <property type="project" value="UniProtKB-UniRule"/>
</dbReference>
<keyword evidence="2" id="KW-0547">Nucleotide-binding</keyword>
<feature type="binding site" evidence="2">
    <location>
        <begin position="238"/>
        <end position="245"/>
    </location>
    <ligand>
        <name>ATP</name>
        <dbReference type="ChEBI" id="CHEBI:30616"/>
    </ligand>
</feature>
<dbReference type="GO" id="GO:0008017">
    <property type="term" value="F:microtubule binding"/>
    <property type="evidence" value="ECO:0007669"/>
    <property type="project" value="InterPro"/>
</dbReference>
<dbReference type="PANTHER" id="PTHR47972:SF28">
    <property type="entry name" value="KINESIN-LIKE PROTEIN KLP-3"/>
    <property type="match status" value="1"/>
</dbReference>
<dbReference type="SUPFAM" id="SSF52540">
    <property type="entry name" value="P-loop containing nucleoside triphosphate hydrolases"/>
    <property type="match status" value="1"/>
</dbReference>
<dbReference type="InterPro" id="IPR036961">
    <property type="entry name" value="Kinesin_motor_dom_sf"/>
</dbReference>
<dbReference type="InterPro" id="IPR027417">
    <property type="entry name" value="P-loop_NTPase"/>
</dbReference>
<gene>
    <name evidence="4" type="ORF">CYMTET_31581</name>
</gene>
<dbReference type="PANTHER" id="PTHR47972">
    <property type="entry name" value="KINESIN-LIKE PROTEIN KLP-3"/>
    <property type="match status" value="1"/>
</dbReference>
<name>A0AAE0FGX6_9CHLO</name>
<dbReference type="AlphaFoldDB" id="A0AAE0FGX6"/>
<comment type="similarity">
    <text evidence="2">Belongs to the TRAFAC class myosin-kinesin ATPase superfamily. Kinesin family.</text>
</comment>
<dbReference type="SMART" id="SM00129">
    <property type="entry name" value="KISc"/>
    <property type="match status" value="1"/>
</dbReference>
<proteinExistence type="inferred from homology"/>
<comment type="caution">
    <text evidence="4">The sequence shown here is derived from an EMBL/GenBank/DDBJ whole genome shotgun (WGS) entry which is preliminary data.</text>
</comment>